<dbReference type="PANTHER" id="PTHR11783">
    <property type="entry name" value="SULFOTRANSFERASE SULT"/>
    <property type="match status" value="1"/>
</dbReference>
<reference evidence="4 5" key="1">
    <citation type="submission" date="2016-10" db="EMBL/GenBank/DDBJ databases">
        <authorList>
            <person name="Varghese N."/>
            <person name="Submissions S."/>
        </authorList>
    </citation>
    <scope>NUCLEOTIDE SEQUENCE [LARGE SCALE GENOMIC DNA]</scope>
    <source>
        <strain evidence="4 5">Mar_2010_102</strain>
    </source>
</reference>
<evidence type="ECO:0000256" key="2">
    <source>
        <dbReference type="ARBA" id="ARBA00022679"/>
    </source>
</evidence>
<protein>
    <submittedName>
        <fullName evidence="4">Sulfotransferase domain-containing protein</fullName>
    </submittedName>
</protein>
<evidence type="ECO:0000313" key="4">
    <source>
        <dbReference type="EMBL" id="SDR69213.1"/>
    </source>
</evidence>
<accession>A0A1H1L3Z9</accession>
<evidence type="ECO:0000259" key="3">
    <source>
        <dbReference type="Pfam" id="PF00685"/>
    </source>
</evidence>
<proteinExistence type="inferred from homology"/>
<dbReference type="InterPro" id="IPR027417">
    <property type="entry name" value="P-loop_NTPase"/>
</dbReference>
<comment type="similarity">
    <text evidence="1">Belongs to the sulfotransferase 1 family.</text>
</comment>
<dbReference type="AlphaFoldDB" id="A0A1H1L3Z9"/>
<evidence type="ECO:0000256" key="1">
    <source>
        <dbReference type="ARBA" id="ARBA00005771"/>
    </source>
</evidence>
<dbReference type="InterPro" id="IPR000863">
    <property type="entry name" value="Sulfotransferase_dom"/>
</dbReference>
<name>A0A1H1L3Z9_9FLAO</name>
<dbReference type="STRING" id="1250231.SAMN04488552_0542"/>
<organism evidence="4 5">
    <name type="scientific">Christiangramia echinicola</name>
    <dbReference type="NCBI Taxonomy" id="279359"/>
    <lineage>
        <taxon>Bacteria</taxon>
        <taxon>Pseudomonadati</taxon>
        <taxon>Bacteroidota</taxon>
        <taxon>Flavobacteriia</taxon>
        <taxon>Flavobacteriales</taxon>
        <taxon>Flavobacteriaceae</taxon>
        <taxon>Christiangramia</taxon>
    </lineage>
</organism>
<keyword evidence="5" id="KW-1185">Reference proteome</keyword>
<feature type="domain" description="Sulfotransferase" evidence="3">
    <location>
        <begin position="8"/>
        <end position="296"/>
    </location>
</feature>
<evidence type="ECO:0000313" key="5">
    <source>
        <dbReference type="Proteomes" id="UP000198858"/>
    </source>
</evidence>
<dbReference type="SUPFAM" id="SSF52540">
    <property type="entry name" value="P-loop containing nucleoside triphosphate hydrolases"/>
    <property type="match status" value="1"/>
</dbReference>
<dbReference type="RefSeq" id="WP_089661190.1">
    <property type="nucleotide sequence ID" value="NZ_LT629745.1"/>
</dbReference>
<dbReference type="EMBL" id="LT629745">
    <property type="protein sequence ID" value="SDR69213.1"/>
    <property type="molecule type" value="Genomic_DNA"/>
</dbReference>
<gene>
    <name evidence="4" type="ORF">SAMN04488552_0542</name>
</gene>
<sequence>MILGDKKRDYFLIAAPRSGTTWMSKMLNAHPEIFCGERRLFGDYADLVIDEGIEDSRLRVTLDKYVDSLLLHHGLPRSKKDDLMHSFIQSLLKEERKFSKKSILVDKITPYLDTSNVVIKSIGRYFPESKIIYLVRDGRDVLTSGVFHWFNKQKKDEGLNDFEKKRLESFHTNGSYKAERFFQDKEIIQWATEWKQVLETMEEDGKNHKIKIITYEELLADTKKILKECFKFYKVSRKAEIINNCYKAGSFKAMSGGRNPGEADPKAHVRKGMEGDWKNYFTRKDGELFHELAGDWLLKFNYESDDKWYKKLR</sequence>
<dbReference type="Gene3D" id="3.40.50.300">
    <property type="entry name" value="P-loop containing nucleotide triphosphate hydrolases"/>
    <property type="match status" value="1"/>
</dbReference>
<dbReference type="Proteomes" id="UP000198858">
    <property type="component" value="Chromosome I"/>
</dbReference>
<dbReference type="Pfam" id="PF00685">
    <property type="entry name" value="Sulfotransfer_1"/>
    <property type="match status" value="1"/>
</dbReference>
<dbReference type="GO" id="GO:0008146">
    <property type="term" value="F:sulfotransferase activity"/>
    <property type="evidence" value="ECO:0007669"/>
    <property type="project" value="InterPro"/>
</dbReference>
<keyword evidence="2 4" id="KW-0808">Transferase</keyword>